<keyword evidence="3" id="KW-1185">Reference proteome</keyword>
<dbReference type="OrthoDB" id="2048408at2"/>
<protein>
    <recommendedName>
        <fullName evidence="4">SGNH/GDSL hydrolase family protein</fullName>
    </recommendedName>
</protein>
<name>A0A3N6R021_9CYAN</name>
<evidence type="ECO:0000313" key="2">
    <source>
        <dbReference type="EMBL" id="RQH31823.1"/>
    </source>
</evidence>
<feature type="transmembrane region" description="Helical" evidence="1">
    <location>
        <begin position="7"/>
        <end position="28"/>
    </location>
</feature>
<evidence type="ECO:0008006" key="4">
    <source>
        <dbReference type="Google" id="ProtNLM"/>
    </source>
</evidence>
<reference evidence="2 3" key="1">
    <citation type="journal article" date="2018" name="ACS Chem. Biol.">
        <title>Ketoreductase domain dysfunction expands chemodiversity: malyngamide biosynthesis in the cyanobacterium Okeania hirsuta.</title>
        <authorList>
            <person name="Moss N.A."/>
            <person name="Leao T."/>
            <person name="Rankin M."/>
            <person name="McCullough T.M."/>
            <person name="Qu P."/>
            <person name="Korobeynikov A."/>
            <person name="Smith J.L."/>
            <person name="Gerwick L."/>
            <person name="Gerwick W.H."/>
        </authorList>
    </citation>
    <scope>NUCLEOTIDE SEQUENCE [LARGE SCALE GENOMIC DNA]</scope>
    <source>
        <strain evidence="2 3">PAB10Feb10-1</strain>
    </source>
</reference>
<dbReference type="RefSeq" id="WP_124143675.1">
    <property type="nucleotide sequence ID" value="NZ_CAWOKI010000362.1"/>
</dbReference>
<comment type="caution">
    <text evidence="2">The sequence shown here is derived from an EMBL/GenBank/DDBJ whole genome shotgun (WGS) entry which is preliminary data.</text>
</comment>
<dbReference type="Proteomes" id="UP000269154">
    <property type="component" value="Unassembled WGS sequence"/>
</dbReference>
<evidence type="ECO:0000313" key="3">
    <source>
        <dbReference type="Proteomes" id="UP000269154"/>
    </source>
</evidence>
<dbReference type="AlphaFoldDB" id="A0A3N6R021"/>
<organism evidence="2 3">
    <name type="scientific">Okeania hirsuta</name>
    <dbReference type="NCBI Taxonomy" id="1458930"/>
    <lineage>
        <taxon>Bacteria</taxon>
        <taxon>Bacillati</taxon>
        <taxon>Cyanobacteriota</taxon>
        <taxon>Cyanophyceae</taxon>
        <taxon>Oscillatoriophycideae</taxon>
        <taxon>Oscillatoriales</taxon>
        <taxon>Microcoleaceae</taxon>
        <taxon>Okeania</taxon>
    </lineage>
</organism>
<proteinExistence type="predicted"/>
<keyword evidence="1" id="KW-0472">Membrane</keyword>
<keyword evidence="1" id="KW-0812">Transmembrane</keyword>
<sequence>MKNLIKIIPWLVMAGFAWSLGFFYNVYYGGLIGRLRGMYYNKVALAAEVEGSKRLIIVGGSGAHYTVNSQLMGEELGIPVFNFGLDGNLGLNVIFPTILEQVRPGDVVLIIPEYLMLLDEDGLGDRSTYFGVAIGKPGLGGVPPKQFAQDTFGLGVPSLRQLTKSTIDIVKQVEVSGYYADPITDWGDPTKTWERKSKWWKLTVNKPVTPHSIARIKQFREELEAKEASLVISLPIIYASTDERTVKNVEKTAEELGKIAPLITDEKLNLWTDVNLFADTHYHLKPEAKVIRSKELVEQLQPIIQSTISNK</sequence>
<dbReference type="EMBL" id="RCBY01000164">
    <property type="protein sequence ID" value="RQH31823.1"/>
    <property type="molecule type" value="Genomic_DNA"/>
</dbReference>
<gene>
    <name evidence="2" type="ORF">D5R40_23055</name>
</gene>
<accession>A0A3N6R021</accession>
<keyword evidence="1" id="KW-1133">Transmembrane helix</keyword>
<evidence type="ECO:0000256" key="1">
    <source>
        <dbReference type="SAM" id="Phobius"/>
    </source>
</evidence>